<keyword evidence="2" id="KW-1185">Reference proteome</keyword>
<accession>A0A2A4HXT9</accession>
<reference evidence="1 2" key="1">
    <citation type="submission" date="2017-09" db="EMBL/GenBank/DDBJ databases">
        <title>Sphingomonas ginsenosidimutans KACC 14949, whole genome shotgun sequence.</title>
        <authorList>
            <person name="Feng G."/>
            <person name="Zhu H."/>
        </authorList>
    </citation>
    <scope>NUCLEOTIDE SEQUENCE [LARGE SCALE GENOMIC DNA]</scope>
    <source>
        <strain evidence="1 2">KACC 14949</strain>
    </source>
</reference>
<dbReference type="EMBL" id="NWVD01000004">
    <property type="protein sequence ID" value="PCG08719.1"/>
    <property type="molecule type" value="Genomic_DNA"/>
</dbReference>
<name>A0A2A4HXT9_9SPHN</name>
<comment type="caution">
    <text evidence="1">The sequence shown here is derived from an EMBL/GenBank/DDBJ whole genome shotgun (WGS) entry which is preliminary data.</text>
</comment>
<evidence type="ECO:0000313" key="2">
    <source>
        <dbReference type="Proteomes" id="UP000218784"/>
    </source>
</evidence>
<dbReference type="Proteomes" id="UP000218784">
    <property type="component" value="Unassembled WGS sequence"/>
</dbReference>
<protein>
    <submittedName>
        <fullName evidence="1">Uncharacterized protein</fullName>
    </submittedName>
</protein>
<organism evidence="1 2">
    <name type="scientific">Sphingomonas ginsenosidimutans</name>
    <dbReference type="NCBI Taxonomy" id="862134"/>
    <lineage>
        <taxon>Bacteria</taxon>
        <taxon>Pseudomonadati</taxon>
        <taxon>Pseudomonadota</taxon>
        <taxon>Alphaproteobacteria</taxon>
        <taxon>Sphingomonadales</taxon>
        <taxon>Sphingomonadaceae</taxon>
        <taxon>Sphingomonas</taxon>
    </lineage>
</organism>
<sequence>MTDRLAQVQAEVARHMDAIAALFREGARVTVIVRNPEGEQTPGAQDFVMTADDLSRVIDVVERRAAAIAPLSNRDRTVPPTMMAPVHEGGEKRSVVMTNSAIHTIRLAEGNFAAIVLSRPTSDVAAIAILDRAEAAAQIQLLRNAIDDAGRLDRGEPTAHAAPSLRRN</sequence>
<gene>
    <name evidence="1" type="ORF">COA17_11225</name>
</gene>
<evidence type="ECO:0000313" key="1">
    <source>
        <dbReference type="EMBL" id="PCG08719.1"/>
    </source>
</evidence>
<dbReference type="AlphaFoldDB" id="A0A2A4HXT9"/>
<dbReference type="RefSeq" id="WP_096612488.1">
    <property type="nucleotide sequence ID" value="NZ_NWVD01000004.1"/>
</dbReference>
<proteinExistence type="predicted"/>